<dbReference type="InterPro" id="IPR036118">
    <property type="entry name" value="UreE_N_sf"/>
</dbReference>
<dbReference type="Proteomes" id="UP001279681">
    <property type="component" value="Unassembled WGS sequence"/>
</dbReference>
<evidence type="ECO:0000313" key="7">
    <source>
        <dbReference type="EMBL" id="MDX8335243.1"/>
    </source>
</evidence>
<dbReference type="EMBL" id="JAVIKH010000002">
    <property type="protein sequence ID" value="MDX8335243.1"/>
    <property type="molecule type" value="Genomic_DNA"/>
</dbReference>
<protein>
    <recommendedName>
        <fullName evidence="5">Urease accessory protein UreE</fullName>
    </recommendedName>
</protein>
<proteinExistence type="inferred from homology"/>
<evidence type="ECO:0000256" key="5">
    <source>
        <dbReference type="HAMAP-Rule" id="MF_00822"/>
    </source>
</evidence>
<dbReference type="SUPFAM" id="SSF69737">
    <property type="entry name" value="Urease metallochaperone UreE, C-terminal domain"/>
    <property type="match status" value="1"/>
</dbReference>
<keyword evidence="4 5" id="KW-0143">Chaperone</keyword>
<dbReference type="Gene3D" id="2.60.260.20">
    <property type="entry name" value="Urease metallochaperone UreE, N-terminal domain"/>
    <property type="match status" value="1"/>
</dbReference>
<reference evidence="8" key="1">
    <citation type="submission" date="2023-07" db="EMBL/GenBank/DDBJ databases">
        <authorList>
            <person name="Colorado M.A."/>
            <person name="Villamil L.M."/>
            <person name="Melo J.F."/>
            <person name="Rodriguez J.A."/>
            <person name="Ruiz R.Y."/>
        </authorList>
    </citation>
    <scope>NUCLEOTIDE SEQUENCE [LARGE SCALE GENOMIC DNA]</scope>
    <source>
        <strain evidence="8">C33</strain>
    </source>
</reference>
<comment type="subcellular location">
    <subcellularLocation>
        <location evidence="1 5">Cytoplasm</location>
    </subcellularLocation>
</comment>
<name>A0ABU4W9R7_9FUSO</name>
<evidence type="ECO:0000256" key="4">
    <source>
        <dbReference type="ARBA" id="ARBA00023186"/>
    </source>
</evidence>
<evidence type="ECO:0000256" key="3">
    <source>
        <dbReference type="ARBA" id="ARBA00022596"/>
    </source>
</evidence>
<dbReference type="Gene3D" id="3.30.70.790">
    <property type="entry name" value="UreE, C-terminal domain"/>
    <property type="match status" value="1"/>
</dbReference>
<accession>A0ABU4W9R7</accession>
<evidence type="ECO:0000259" key="6">
    <source>
        <dbReference type="SMART" id="SM00988"/>
    </source>
</evidence>
<dbReference type="SUPFAM" id="SSF69287">
    <property type="entry name" value="Urease metallochaperone UreE, N-terminal domain"/>
    <property type="match status" value="1"/>
</dbReference>
<feature type="domain" description="UreE urease accessory N-terminal" evidence="6">
    <location>
        <begin position="6"/>
        <end position="71"/>
    </location>
</feature>
<evidence type="ECO:0000256" key="2">
    <source>
        <dbReference type="ARBA" id="ARBA00022490"/>
    </source>
</evidence>
<evidence type="ECO:0000256" key="1">
    <source>
        <dbReference type="ARBA" id="ARBA00004496"/>
    </source>
</evidence>
<dbReference type="InterPro" id="IPR007864">
    <property type="entry name" value="UreE_C_dom"/>
</dbReference>
<organism evidence="7 8">
    <name type="scientific">Candidatus Cetobacterium colombiensis</name>
    <dbReference type="NCBI Taxonomy" id="3073100"/>
    <lineage>
        <taxon>Bacteria</taxon>
        <taxon>Fusobacteriati</taxon>
        <taxon>Fusobacteriota</taxon>
        <taxon>Fusobacteriia</taxon>
        <taxon>Fusobacteriales</taxon>
        <taxon>Fusobacteriaceae</taxon>
        <taxon>Cetobacterium</taxon>
    </lineage>
</organism>
<dbReference type="Pfam" id="PF05194">
    <property type="entry name" value="UreE_C"/>
    <property type="match status" value="1"/>
</dbReference>
<dbReference type="InterPro" id="IPR012406">
    <property type="entry name" value="UreE"/>
</dbReference>
<keyword evidence="8" id="KW-1185">Reference proteome</keyword>
<dbReference type="InterPro" id="IPR004029">
    <property type="entry name" value="UreE_N"/>
</dbReference>
<keyword evidence="3 5" id="KW-0533">Nickel</keyword>
<dbReference type="Pfam" id="PF02814">
    <property type="entry name" value="UreE_N"/>
    <property type="match status" value="1"/>
</dbReference>
<dbReference type="RefSeq" id="WP_320312656.1">
    <property type="nucleotide sequence ID" value="NZ_JAVIKH010000002.1"/>
</dbReference>
<dbReference type="HAMAP" id="MF_00822">
    <property type="entry name" value="UreE"/>
    <property type="match status" value="1"/>
</dbReference>
<comment type="caution">
    <text evidence="7">The sequence shown here is derived from an EMBL/GenBank/DDBJ whole genome shotgun (WGS) entry which is preliminary data.</text>
</comment>
<dbReference type="PIRSF" id="PIRSF036402">
    <property type="entry name" value="Ureas_acces_UreE"/>
    <property type="match status" value="1"/>
</dbReference>
<comment type="similarity">
    <text evidence="5">Belongs to the UreE family.</text>
</comment>
<comment type="function">
    <text evidence="5">Involved in urease metallocenter assembly. Binds nickel. Probably functions as a nickel donor during metallocenter assembly.</text>
</comment>
<dbReference type="CDD" id="cd00571">
    <property type="entry name" value="UreE"/>
    <property type="match status" value="1"/>
</dbReference>
<dbReference type="SMART" id="SM00988">
    <property type="entry name" value="UreE_N"/>
    <property type="match status" value="1"/>
</dbReference>
<keyword evidence="2 5" id="KW-0963">Cytoplasm</keyword>
<evidence type="ECO:0000313" key="8">
    <source>
        <dbReference type="Proteomes" id="UP001279681"/>
    </source>
</evidence>
<sequence length="157" mass="18353">MLFEKILGNIKDIKNKEDFEIERIIIKSDDLEKRILRVHSEDDNEYGISLKESGMKLENGSILYNDGKKVVIVETDLEKVLVISPKDMNQMGEIAHFLGNMHTPVKIENGKIYLHYDKYLDNTLKEKKCPFEVEYIKFKKALRHIEHSHGHHGHSHD</sequence>
<gene>
    <name evidence="5" type="primary">ureE</name>
    <name evidence="7" type="ORF">RFV38_01840</name>
</gene>